<dbReference type="AlphaFoldDB" id="A0A087B6C2"/>
<dbReference type="STRING" id="1692.BMAGN_1481"/>
<dbReference type="RefSeq" id="WP_022859515.1">
    <property type="nucleotide sequence ID" value="NZ_JGZB01000013.1"/>
</dbReference>
<evidence type="ECO:0000313" key="3">
    <source>
        <dbReference type="EMBL" id="KFI66572.1"/>
    </source>
</evidence>
<reference evidence="3 4" key="1">
    <citation type="submission" date="2014-03" db="EMBL/GenBank/DDBJ databases">
        <title>Genomics of Bifidobacteria.</title>
        <authorList>
            <person name="Ventura M."/>
            <person name="Milani C."/>
            <person name="Lugli G.A."/>
        </authorList>
    </citation>
    <scope>NUCLEOTIDE SEQUENCE [LARGE SCALE GENOMIC DNA]</scope>
    <source>
        <strain evidence="3 4">LMG 11591</strain>
    </source>
</reference>
<comment type="caution">
    <text evidence="3">The sequence shown here is derived from an EMBL/GenBank/DDBJ whole genome shotgun (WGS) entry which is preliminary data.</text>
</comment>
<evidence type="ECO:0000259" key="2">
    <source>
        <dbReference type="Pfam" id="PF12146"/>
    </source>
</evidence>
<keyword evidence="3" id="KW-0378">Hydrolase</keyword>
<evidence type="ECO:0000256" key="1">
    <source>
        <dbReference type="SAM" id="MobiDB-lite"/>
    </source>
</evidence>
<gene>
    <name evidence="3" type="ORF">BMAGN_1481</name>
</gene>
<feature type="domain" description="Serine aminopeptidase S33" evidence="2">
    <location>
        <begin position="45"/>
        <end position="156"/>
    </location>
</feature>
<dbReference type="Gene3D" id="3.40.50.1820">
    <property type="entry name" value="alpha/beta hydrolase"/>
    <property type="match status" value="1"/>
</dbReference>
<dbReference type="EMBL" id="JGZB01000013">
    <property type="protein sequence ID" value="KFI66572.1"/>
    <property type="molecule type" value="Genomic_DNA"/>
</dbReference>
<evidence type="ECO:0000313" key="4">
    <source>
        <dbReference type="Proteomes" id="UP000029052"/>
    </source>
</evidence>
<dbReference type="PANTHER" id="PTHR43358:SF4">
    <property type="entry name" value="ALPHA_BETA HYDROLASE FOLD-1 DOMAIN-CONTAINING PROTEIN"/>
    <property type="match status" value="1"/>
</dbReference>
<accession>A0A087B6C2</accession>
<dbReference type="InterPro" id="IPR029058">
    <property type="entry name" value="AB_hydrolase_fold"/>
</dbReference>
<dbReference type="eggNOG" id="COG1073">
    <property type="taxonomic scope" value="Bacteria"/>
</dbReference>
<feature type="domain" description="Serine aminopeptidase S33" evidence="2">
    <location>
        <begin position="201"/>
        <end position="255"/>
    </location>
</feature>
<proteinExistence type="predicted"/>
<dbReference type="Proteomes" id="UP000029052">
    <property type="component" value="Unassembled WGS sequence"/>
</dbReference>
<keyword evidence="4" id="KW-1185">Reference proteome</keyword>
<dbReference type="GO" id="GO:0047372">
    <property type="term" value="F:monoacylglycerol lipase activity"/>
    <property type="evidence" value="ECO:0007669"/>
    <property type="project" value="UniProtKB-EC"/>
</dbReference>
<name>A0A087B6C2_9BIFI</name>
<feature type="region of interest" description="Disordered" evidence="1">
    <location>
        <begin position="271"/>
        <end position="294"/>
    </location>
</feature>
<dbReference type="EC" id="3.1.1.23" evidence="3"/>
<dbReference type="Pfam" id="PF12146">
    <property type="entry name" value="Hydrolase_4"/>
    <property type="match status" value="2"/>
</dbReference>
<protein>
    <submittedName>
        <fullName evidence="3">Alpha/beta superfamily hydrolase</fullName>
        <ecNumber evidence="3">3.1.1.23</ecNumber>
    </submittedName>
</protein>
<dbReference type="InterPro" id="IPR022742">
    <property type="entry name" value="Hydrolase_4"/>
</dbReference>
<dbReference type="SUPFAM" id="SSF53474">
    <property type="entry name" value="alpha/beta-Hydrolases"/>
    <property type="match status" value="1"/>
</dbReference>
<organism evidence="3 4">
    <name type="scientific">Bifidobacterium magnum</name>
    <dbReference type="NCBI Taxonomy" id="1692"/>
    <lineage>
        <taxon>Bacteria</taxon>
        <taxon>Bacillati</taxon>
        <taxon>Actinomycetota</taxon>
        <taxon>Actinomycetes</taxon>
        <taxon>Bifidobacteriales</taxon>
        <taxon>Bifidobacteriaceae</taxon>
        <taxon>Bifidobacterium</taxon>
    </lineage>
</organism>
<feature type="compositionally biased region" description="Low complexity" evidence="1">
    <location>
        <begin position="272"/>
        <end position="294"/>
    </location>
</feature>
<dbReference type="InterPro" id="IPR052920">
    <property type="entry name" value="DNA-binding_regulatory"/>
</dbReference>
<dbReference type="PANTHER" id="PTHR43358">
    <property type="entry name" value="ALPHA/BETA-HYDROLASE"/>
    <property type="match status" value="1"/>
</dbReference>
<sequence>METPSDFTTEAAAWFQNQKQAVYTDAPEGGMLHAWKFEPFDSTPRPHQYVLCTHGYMGNPTEMQPWAYHFAMRGFTILVPSLSGDGLHKGRYTGMTRTESIDTVAWINYIVKQDPQAQILLDGTSMGGSTVILAAGDNPMPSNVKAILCDSAFDSPYEEMIGSTERNTHLPRPLAKALVAGVDVINRMVQGFSFKDISTMDAVGRITLPILFLQGADDKVVPKDSIKHLYEACPSTDKHELVIPGAAHVFEVLTEPQRYWTTVDTFVDNHFPAPEAAKPAQKQQPAKKQPANKK</sequence>